<dbReference type="AlphaFoldDB" id="A0A0F5QKF6"/>
<evidence type="ECO:0000313" key="4">
    <source>
        <dbReference type="Proteomes" id="UP000033411"/>
    </source>
</evidence>
<sequence length="275" mass="29822">MTIHLRADRAVFRFSGPDAHKLLNDVVTGHMPTEPGTAAWWALLSPQGKVLAEGLAGWQEDALWVDVHQSVADDFFKRMKMYRLRANAVIDDLRETHRVGYGVEPAPQFVSHLDRLGAIEMGYRIIAPVEATADWVGDDRDYQAARIAAGIPQLGPDFGANEAFAHDLGMDILDGIDFEKGCYVGQEVVSRMKHRGTARRRPVVVSSTDAPAGTSVIAGGRDAGSVGRSVDGKAVAILRLDRITDPSAVTIADQPVSVTLPTWATYVFGESSVDE</sequence>
<dbReference type="InterPro" id="IPR017703">
    <property type="entry name" value="YgfZ/GCV_T_CS"/>
</dbReference>
<accession>A0A0F5QKF6</accession>
<dbReference type="InterPro" id="IPR057460">
    <property type="entry name" value="CAF17_C"/>
</dbReference>
<reference evidence="3 4" key="1">
    <citation type="submission" date="2015-03" db="EMBL/GenBank/DDBJ databases">
        <authorList>
            <person name="Lepp D."/>
            <person name="Hassan Y.I."/>
            <person name="Li X.-Z."/>
            <person name="Zhou T."/>
        </authorList>
    </citation>
    <scope>NUCLEOTIDE SEQUENCE [LARGE SCALE GENOMIC DNA]</scope>
    <source>
        <strain evidence="3 4">E84</strain>
    </source>
</reference>
<dbReference type="InterPro" id="IPR027266">
    <property type="entry name" value="TrmE/GcvT-like"/>
</dbReference>
<dbReference type="SUPFAM" id="SSF103025">
    <property type="entry name" value="Folate-binding domain"/>
    <property type="match status" value="1"/>
</dbReference>
<dbReference type="RefSeq" id="WP_046137742.1">
    <property type="nucleotide sequence ID" value="NZ_LANJ01000001.1"/>
</dbReference>
<gene>
    <name evidence="3" type="ORF">WH87_00680</name>
</gene>
<protein>
    <recommendedName>
        <fullName evidence="2">CAF17 C-terminal domain-containing protein</fullName>
    </recommendedName>
</protein>
<dbReference type="Gene3D" id="3.30.1360.120">
    <property type="entry name" value="Probable tRNA modification gtpase trme, domain 1"/>
    <property type="match status" value="2"/>
</dbReference>
<dbReference type="STRING" id="1293439.WH87_00680"/>
<dbReference type="PANTHER" id="PTHR22602">
    <property type="entry name" value="TRANSFERASE CAF17, MITOCHONDRIAL-RELATED"/>
    <property type="match status" value="1"/>
</dbReference>
<comment type="caution">
    <text evidence="3">The sequence shown here is derived from an EMBL/GenBank/DDBJ whole genome shotgun (WGS) entry which is preliminary data.</text>
</comment>
<dbReference type="EMBL" id="LANJ01000001">
    <property type="protein sequence ID" value="KKC41492.1"/>
    <property type="molecule type" value="Genomic_DNA"/>
</dbReference>
<keyword evidence="4" id="KW-1185">Reference proteome</keyword>
<dbReference type="Proteomes" id="UP000033411">
    <property type="component" value="Unassembled WGS sequence"/>
</dbReference>
<evidence type="ECO:0000313" key="3">
    <source>
        <dbReference type="EMBL" id="KKC41492.1"/>
    </source>
</evidence>
<name>A0A0F5QKF6_9HYPH</name>
<dbReference type="PANTHER" id="PTHR22602:SF0">
    <property type="entry name" value="TRANSFERASE CAF17, MITOCHONDRIAL-RELATED"/>
    <property type="match status" value="1"/>
</dbReference>
<dbReference type="OrthoDB" id="9796287at2"/>
<proteinExistence type="predicted"/>
<evidence type="ECO:0000259" key="2">
    <source>
        <dbReference type="Pfam" id="PF25455"/>
    </source>
</evidence>
<evidence type="ECO:0000256" key="1">
    <source>
        <dbReference type="ARBA" id="ARBA00022946"/>
    </source>
</evidence>
<dbReference type="Pfam" id="PF25455">
    <property type="entry name" value="Beta-barrel_CAF17_C"/>
    <property type="match status" value="1"/>
</dbReference>
<organism evidence="3 4">
    <name type="scientific">Devosia epidermidihirudinis</name>
    <dbReference type="NCBI Taxonomy" id="1293439"/>
    <lineage>
        <taxon>Bacteria</taxon>
        <taxon>Pseudomonadati</taxon>
        <taxon>Pseudomonadota</taxon>
        <taxon>Alphaproteobacteria</taxon>
        <taxon>Hyphomicrobiales</taxon>
        <taxon>Devosiaceae</taxon>
        <taxon>Devosia</taxon>
    </lineage>
</organism>
<feature type="domain" description="CAF17 C-terminal" evidence="2">
    <location>
        <begin position="199"/>
        <end position="265"/>
    </location>
</feature>
<dbReference type="PATRIC" id="fig|1293439.3.peg.142"/>
<keyword evidence="1" id="KW-0809">Transit peptide</keyword>
<dbReference type="GO" id="GO:0016226">
    <property type="term" value="P:iron-sulfur cluster assembly"/>
    <property type="evidence" value="ECO:0007669"/>
    <property type="project" value="TreeGrafter"/>
</dbReference>
<dbReference type="InterPro" id="IPR045179">
    <property type="entry name" value="YgfZ/GcvT"/>
</dbReference>
<dbReference type="NCBIfam" id="TIGR03317">
    <property type="entry name" value="ygfZ_signature"/>
    <property type="match status" value="1"/>
</dbReference>